<evidence type="ECO:0000313" key="3">
    <source>
        <dbReference type="Proteomes" id="UP000646738"/>
    </source>
</evidence>
<keyword evidence="1" id="KW-1133">Transmembrane helix</keyword>
<comment type="caution">
    <text evidence="2">The sequence shown here is derived from an EMBL/GenBank/DDBJ whole genome shotgun (WGS) entry which is preliminary data.</text>
</comment>
<evidence type="ECO:0000313" key="2">
    <source>
        <dbReference type="EMBL" id="GHI54433.1"/>
    </source>
</evidence>
<protein>
    <submittedName>
        <fullName evidence="2">Uncharacterized protein</fullName>
    </submittedName>
</protein>
<keyword evidence="3" id="KW-1185">Reference proteome</keyword>
<name>A0ABQ3REY1_STRRR</name>
<proteinExistence type="predicted"/>
<keyword evidence="1" id="KW-0812">Transmembrane</keyword>
<dbReference type="EMBL" id="BNEA01000015">
    <property type="protein sequence ID" value="GHI54433.1"/>
    <property type="molecule type" value="Genomic_DNA"/>
</dbReference>
<keyword evidence="1" id="KW-0472">Membrane</keyword>
<gene>
    <name evidence="2" type="ORF">Srubr_42790</name>
</gene>
<accession>A0ABQ3REY1</accession>
<dbReference type="Proteomes" id="UP000646738">
    <property type="component" value="Unassembled WGS sequence"/>
</dbReference>
<sequence length="98" mass="10447">MSGDTGTEEWLRSALSHVAETVEESPDAYHEAKRHWQRRDMKRRAVMVALVLVLVALACVAGVWALSGASPAQHVIFHGLGAGHGSVTTVAAYDSPAP</sequence>
<feature type="transmembrane region" description="Helical" evidence="1">
    <location>
        <begin position="45"/>
        <end position="66"/>
    </location>
</feature>
<evidence type="ECO:0000256" key="1">
    <source>
        <dbReference type="SAM" id="Phobius"/>
    </source>
</evidence>
<organism evidence="2 3">
    <name type="scientific">Streptomyces rubradiris</name>
    <name type="common">Streptomyces achromogenes subsp. rubradiris</name>
    <dbReference type="NCBI Taxonomy" id="285531"/>
    <lineage>
        <taxon>Bacteria</taxon>
        <taxon>Bacillati</taxon>
        <taxon>Actinomycetota</taxon>
        <taxon>Actinomycetes</taxon>
        <taxon>Kitasatosporales</taxon>
        <taxon>Streptomycetaceae</taxon>
        <taxon>Streptomyces</taxon>
    </lineage>
</organism>
<dbReference type="RefSeq" id="WP_189990423.1">
    <property type="nucleotide sequence ID" value="NZ_BNCB01000002.1"/>
</dbReference>
<reference evidence="3" key="1">
    <citation type="submission" date="2023-07" db="EMBL/GenBank/DDBJ databases">
        <title>Whole genome shotgun sequence of Streptomyces achromogenes subsp. rubradiris NBRC 14000.</title>
        <authorList>
            <person name="Komaki H."/>
            <person name="Tamura T."/>
        </authorList>
    </citation>
    <scope>NUCLEOTIDE SEQUENCE [LARGE SCALE GENOMIC DNA]</scope>
    <source>
        <strain evidence="3">NBRC 14000</strain>
    </source>
</reference>